<protein>
    <recommendedName>
        <fullName evidence="5">NADH dehydrogenase [ubiquinone] 1 alpha subcomplex subunit</fullName>
    </recommendedName>
</protein>
<comment type="similarity">
    <text evidence="1">Belongs to the complex I NDUFA12 subunit family.</text>
</comment>
<dbReference type="OrthoDB" id="10255576at2759"/>
<evidence type="ECO:0000256" key="1">
    <source>
        <dbReference type="ARBA" id="ARBA00007355"/>
    </source>
</evidence>
<dbReference type="InterPro" id="IPR052618">
    <property type="entry name" value="ComplexI_NDUFA12"/>
</dbReference>
<feature type="compositionally biased region" description="Polar residues" evidence="2">
    <location>
        <begin position="122"/>
        <end position="151"/>
    </location>
</feature>
<dbReference type="InterPro" id="IPR007763">
    <property type="entry name" value="NDUFA12"/>
</dbReference>
<name>A0A8E2E4F2_9PEZI</name>
<dbReference type="AlphaFoldDB" id="A0A8E2E4F2"/>
<dbReference type="GO" id="GO:0032981">
    <property type="term" value="P:mitochondrial respiratory chain complex I assembly"/>
    <property type="evidence" value="ECO:0007669"/>
    <property type="project" value="TreeGrafter"/>
</dbReference>
<evidence type="ECO:0000313" key="4">
    <source>
        <dbReference type="Proteomes" id="UP000250266"/>
    </source>
</evidence>
<dbReference type="GO" id="GO:0045271">
    <property type="term" value="C:respiratory chain complex I"/>
    <property type="evidence" value="ECO:0007669"/>
    <property type="project" value="InterPro"/>
</dbReference>
<evidence type="ECO:0000313" key="3">
    <source>
        <dbReference type="EMBL" id="OCK77008.1"/>
    </source>
</evidence>
<feature type="region of interest" description="Disordered" evidence="2">
    <location>
        <begin position="110"/>
        <end position="206"/>
    </location>
</feature>
<keyword evidence="4" id="KW-1185">Reference proteome</keyword>
<dbReference type="EMBL" id="KV745162">
    <property type="protein sequence ID" value="OCK77008.1"/>
    <property type="molecule type" value="Genomic_DNA"/>
</dbReference>
<organism evidence="3 4">
    <name type="scientific">Lepidopterella palustris CBS 459.81</name>
    <dbReference type="NCBI Taxonomy" id="1314670"/>
    <lineage>
        <taxon>Eukaryota</taxon>
        <taxon>Fungi</taxon>
        <taxon>Dikarya</taxon>
        <taxon>Ascomycota</taxon>
        <taxon>Pezizomycotina</taxon>
        <taxon>Dothideomycetes</taxon>
        <taxon>Pleosporomycetidae</taxon>
        <taxon>Mytilinidiales</taxon>
        <taxon>Argynnaceae</taxon>
        <taxon>Lepidopterella</taxon>
    </lineage>
</organism>
<evidence type="ECO:0008006" key="5">
    <source>
        <dbReference type="Google" id="ProtNLM"/>
    </source>
</evidence>
<dbReference type="Pfam" id="PF05071">
    <property type="entry name" value="NDUFA12"/>
    <property type="match status" value="1"/>
</dbReference>
<proteinExistence type="inferred from homology"/>
<feature type="compositionally biased region" description="Polar residues" evidence="2">
    <location>
        <begin position="192"/>
        <end position="206"/>
    </location>
</feature>
<gene>
    <name evidence="3" type="ORF">K432DRAFT_334690</name>
</gene>
<sequence>MPSSPGPIRRLWYNWKMMKLPWRKRWLVGFDLSGNTFWEFKDTLNSNRFRRIVKYSRQTHFSDVNVTPQWTQWLRHTRFDPPSLAEQRADVVRQENIKVLAAAADARWASKPSMLDPPDKQQPAQMLTSRDPSTGVAQTGAVDTSNINVQERSPKIVGDASRGNTSANYMPESEPKDSPWKKATRGGPSEDWQPQSWTPSPTRKRA</sequence>
<dbReference type="Proteomes" id="UP000250266">
    <property type="component" value="Unassembled WGS sequence"/>
</dbReference>
<dbReference type="GO" id="GO:0005739">
    <property type="term" value="C:mitochondrion"/>
    <property type="evidence" value="ECO:0007669"/>
    <property type="project" value="TreeGrafter"/>
</dbReference>
<dbReference type="PANTHER" id="PTHR32470:SF2">
    <property type="entry name" value="NADH DEHYDROGENASE [UBIQUINONE] 1 ALPHA SUBCOMPLEX ASSEMBLY FACTOR 2"/>
    <property type="match status" value="1"/>
</dbReference>
<evidence type="ECO:0000256" key="2">
    <source>
        <dbReference type="SAM" id="MobiDB-lite"/>
    </source>
</evidence>
<dbReference type="PANTHER" id="PTHR32470">
    <property type="entry name" value="ADH DEHYDROGENASE [UBIQUINONE] 1 ALPHA SUBCOMPLEX ASSEMBLY FACTOR 2"/>
    <property type="match status" value="1"/>
</dbReference>
<accession>A0A8E2E4F2</accession>
<reference evidence="3 4" key="1">
    <citation type="journal article" date="2016" name="Nat. Commun.">
        <title>Ectomycorrhizal ecology is imprinted in the genome of the dominant symbiotic fungus Cenococcum geophilum.</title>
        <authorList>
            <consortium name="DOE Joint Genome Institute"/>
            <person name="Peter M."/>
            <person name="Kohler A."/>
            <person name="Ohm R.A."/>
            <person name="Kuo A."/>
            <person name="Krutzmann J."/>
            <person name="Morin E."/>
            <person name="Arend M."/>
            <person name="Barry K.W."/>
            <person name="Binder M."/>
            <person name="Choi C."/>
            <person name="Clum A."/>
            <person name="Copeland A."/>
            <person name="Grisel N."/>
            <person name="Haridas S."/>
            <person name="Kipfer T."/>
            <person name="LaButti K."/>
            <person name="Lindquist E."/>
            <person name="Lipzen A."/>
            <person name="Maire R."/>
            <person name="Meier B."/>
            <person name="Mihaltcheva S."/>
            <person name="Molinier V."/>
            <person name="Murat C."/>
            <person name="Poggeler S."/>
            <person name="Quandt C.A."/>
            <person name="Sperisen C."/>
            <person name="Tritt A."/>
            <person name="Tisserant E."/>
            <person name="Crous P.W."/>
            <person name="Henrissat B."/>
            <person name="Nehls U."/>
            <person name="Egli S."/>
            <person name="Spatafora J.W."/>
            <person name="Grigoriev I.V."/>
            <person name="Martin F.M."/>
        </authorList>
    </citation>
    <scope>NUCLEOTIDE SEQUENCE [LARGE SCALE GENOMIC DNA]</scope>
    <source>
        <strain evidence="3 4">CBS 459.81</strain>
    </source>
</reference>